<organism evidence="1 2">
    <name type="scientific">Victivallis lenta</name>
    <dbReference type="NCBI Taxonomy" id="2606640"/>
    <lineage>
        <taxon>Bacteria</taxon>
        <taxon>Pseudomonadati</taxon>
        <taxon>Lentisphaerota</taxon>
        <taxon>Lentisphaeria</taxon>
        <taxon>Victivallales</taxon>
        <taxon>Victivallaceae</taxon>
        <taxon>Victivallis</taxon>
    </lineage>
</organism>
<dbReference type="AlphaFoldDB" id="A0A844FZY3"/>
<dbReference type="RefSeq" id="WP_106052792.1">
    <property type="nucleotide sequence ID" value="NZ_VUNS01000006.1"/>
</dbReference>
<reference evidence="1 2" key="1">
    <citation type="submission" date="2019-08" db="EMBL/GenBank/DDBJ databases">
        <title>In-depth cultivation of the pig gut microbiome towards novel bacterial diversity and tailored functional studies.</title>
        <authorList>
            <person name="Wylensek D."/>
            <person name="Hitch T.C.A."/>
            <person name="Clavel T."/>
        </authorList>
    </citation>
    <scope>NUCLEOTIDE SEQUENCE [LARGE SCALE GENOMIC DNA]</scope>
    <source>
        <strain evidence="1 2">BBE-744-WT-12</strain>
    </source>
</reference>
<proteinExistence type="predicted"/>
<gene>
    <name evidence="1" type="ORF">FYJ85_07695</name>
</gene>
<keyword evidence="2" id="KW-1185">Reference proteome</keyword>
<accession>A0A844FZY3</accession>
<protein>
    <submittedName>
        <fullName evidence="1">Uncharacterized protein</fullName>
    </submittedName>
</protein>
<name>A0A844FZY3_9BACT</name>
<dbReference type="Proteomes" id="UP000435649">
    <property type="component" value="Unassembled WGS sequence"/>
</dbReference>
<sequence>MMFLPLLIGAAVAAAPAPARPETDAGKLAAAPAAAHRPYDFREEEEQNEFRRMKELLENDTPESAAELRAILTRQLEREIAFTAARRTYFEAKCQRAEHSVKAWKSDPDRVVENHLKTVLASAAMSGGGHGRAVPGVRRPVHNSETLEAERSFRKTAAEYRKTGDEALLGRLRSDIRREMERRAEETPRRLPELRKAAERAGARLAYLKSRKNEIIEQRVKHLFEIARKP</sequence>
<evidence type="ECO:0000313" key="1">
    <source>
        <dbReference type="EMBL" id="MST96930.1"/>
    </source>
</evidence>
<comment type="caution">
    <text evidence="1">The sequence shown here is derived from an EMBL/GenBank/DDBJ whole genome shotgun (WGS) entry which is preliminary data.</text>
</comment>
<evidence type="ECO:0000313" key="2">
    <source>
        <dbReference type="Proteomes" id="UP000435649"/>
    </source>
</evidence>
<dbReference type="EMBL" id="VUNS01000006">
    <property type="protein sequence ID" value="MST96930.1"/>
    <property type="molecule type" value="Genomic_DNA"/>
</dbReference>